<organism evidence="2">
    <name type="scientific">uncultured Rubrobacteraceae bacterium</name>
    <dbReference type="NCBI Taxonomy" id="349277"/>
    <lineage>
        <taxon>Bacteria</taxon>
        <taxon>Bacillati</taxon>
        <taxon>Actinomycetota</taxon>
        <taxon>Rubrobacteria</taxon>
        <taxon>Rubrobacterales</taxon>
        <taxon>Rubrobacteraceae</taxon>
        <taxon>environmental samples</taxon>
    </lineage>
</organism>
<evidence type="ECO:0000313" key="2">
    <source>
        <dbReference type="EMBL" id="CAA9448646.1"/>
    </source>
</evidence>
<feature type="region of interest" description="Disordered" evidence="1">
    <location>
        <begin position="76"/>
        <end position="99"/>
    </location>
</feature>
<evidence type="ECO:0008006" key="3">
    <source>
        <dbReference type="Google" id="ProtNLM"/>
    </source>
</evidence>
<protein>
    <recommendedName>
        <fullName evidence="3">1-acyl-sn-glycerol-3-phosphate acyltransferase</fullName>
    </recommendedName>
</protein>
<evidence type="ECO:0000256" key="1">
    <source>
        <dbReference type="SAM" id="MobiDB-lite"/>
    </source>
</evidence>
<dbReference type="EMBL" id="CADCUW010000564">
    <property type="protein sequence ID" value="CAA9448646.1"/>
    <property type="molecule type" value="Genomic_DNA"/>
</dbReference>
<sequence length="99" mass="11000">MLAARSGAPVLPVYVDRVPGPAARLRGERLRVYVGAPLRFDGPDDRRRRDGKAYRRIAEETLRAIYDLKEEHGARKAGKRGCGRAASSSPFPAVRRERG</sequence>
<gene>
    <name evidence="2" type="ORF">AVDCRST_MAG01-01-4337</name>
</gene>
<reference evidence="2" key="1">
    <citation type="submission" date="2020-02" db="EMBL/GenBank/DDBJ databases">
        <authorList>
            <person name="Meier V. D."/>
        </authorList>
    </citation>
    <scope>NUCLEOTIDE SEQUENCE</scope>
    <source>
        <strain evidence="2">AVDCRST_MAG01</strain>
    </source>
</reference>
<proteinExistence type="predicted"/>
<accession>A0A6J4QV59</accession>
<dbReference type="SUPFAM" id="SSF69593">
    <property type="entry name" value="Glycerol-3-phosphate (1)-acyltransferase"/>
    <property type="match status" value="1"/>
</dbReference>
<name>A0A6J4QV59_9ACTN</name>
<dbReference type="AlphaFoldDB" id="A0A6J4QV59"/>